<dbReference type="InterPro" id="IPR046839">
    <property type="entry name" value="ABC_toxin_N"/>
</dbReference>
<dbReference type="Proteomes" id="UP000240572">
    <property type="component" value="Unassembled WGS sequence"/>
</dbReference>
<dbReference type="InterPro" id="IPR018003">
    <property type="entry name" value="Insecticidal_toxin/plasmid_vir"/>
</dbReference>
<dbReference type="InterPro" id="IPR041079">
    <property type="entry name" value="Neuraminidase-like"/>
</dbReference>
<dbReference type="OrthoDB" id="9781691at2"/>
<dbReference type="Pfam" id="PF20220">
    <property type="entry name" value="ABC_toxin_N"/>
    <property type="match status" value="1"/>
</dbReference>
<proteinExistence type="predicted"/>
<evidence type="ECO:0000313" key="7">
    <source>
        <dbReference type="Proteomes" id="UP000240572"/>
    </source>
</evidence>
<evidence type="ECO:0000313" key="6">
    <source>
        <dbReference type="EMBL" id="PSK92104.1"/>
    </source>
</evidence>
<organism evidence="6 7">
    <name type="scientific">Taibaiella chishuiensis</name>
    <dbReference type="NCBI Taxonomy" id="1434707"/>
    <lineage>
        <taxon>Bacteria</taxon>
        <taxon>Pseudomonadati</taxon>
        <taxon>Bacteroidota</taxon>
        <taxon>Chitinophagia</taxon>
        <taxon>Chitinophagales</taxon>
        <taxon>Chitinophagaceae</taxon>
        <taxon>Taibaiella</taxon>
    </lineage>
</organism>
<dbReference type="Pfam" id="PF18413">
    <property type="entry name" value="Neuraminidase"/>
    <property type="match status" value="1"/>
</dbReference>
<accession>A0A2P8D4F6</accession>
<feature type="domain" description="Tc toxin complex TcA C-terminal TcB-binding" evidence="3">
    <location>
        <begin position="2651"/>
        <end position="2951"/>
    </location>
</feature>
<dbReference type="Pfam" id="PF18276">
    <property type="entry name" value="TcA_TcB_BD"/>
    <property type="match status" value="1"/>
</dbReference>
<evidence type="ECO:0000259" key="5">
    <source>
        <dbReference type="Pfam" id="PF20220"/>
    </source>
</evidence>
<dbReference type="EMBL" id="PYGD01000004">
    <property type="protein sequence ID" value="PSK92104.1"/>
    <property type="molecule type" value="Genomic_DNA"/>
</dbReference>
<gene>
    <name evidence="6" type="ORF">B0I18_104202</name>
</gene>
<evidence type="ECO:0000256" key="2">
    <source>
        <dbReference type="SAM" id="Coils"/>
    </source>
</evidence>
<feature type="coiled-coil region" evidence="2">
    <location>
        <begin position="2639"/>
        <end position="2682"/>
    </location>
</feature>
<reference evidence="6 7" key="1">
    <citation type="submission" date="2018-03" db="EMBL/GenBank/DDBJ databases">
        <title>Genomic Encyclopedia of Type Strains, Phase III (KMG-III): the genomes of soil and plant-associated and newly described type strains.</title>
        <authorList>
            <person name="Whitman W."/>
        </authorList>
    </citation>
    <scope>NUCLEOTIDE SEQUENCE [LARGE SCALE GENOMIC DNA]</scope>
    <source>
        <strain evidence="6 7">CGMCC 1.12700</strain>
    </source>
</reference>
<evidence type="ECO:0000259" key="3">
    <source>
        <dbReference type="Pfam" id="PF18276"/>
    </source>
</evidence>
<comment type="caution">
    <text evidence="6">The sequence shown here is derived from an EMBL/GenBank/DDBJ whole genome shotgun (WGS) entry which is preliminary data.</text>
</comment>
<evidence type="ECO:0000256" key="1">
    <source>
        <dbReference type="ARBA" id="ARBA00023026"/>
    </source>
</evidence>
<dbReference type="RefSeq" id="WP_106523171.1">
    <property type="nucleotide sequence ID" value="NZ_PYGD01000004.1"/>
</dbReference>
<keyword evidence="1" id="KW-0843">Virulence</keyword>
<dbReference type="InterPro" id="IPR040840">
    <property type="entry name" value="TcA_TcB_BD"/>
</dbReference>
<dbReference type="Pfam" id="PF03538">
    <property type="entry name" value="VRP1"/>
    <property type="match status" value="1"/>
</dbReference>
<evidence type="ECO:0000259" key="4">
    <source>
        <dbReference type="Pfam" id="PF18413"/>
    </source>
</evidence>
<feature type="coiled-coil region" evidence="2">
    <location>
        <begin position="2507"/>
        <end position="2534"/>
    </location>
</feature>
<keyword evidence="7" id="KW-1185">Reference proteome</keyword>
<keyword evidence="2" id="KW-0175">Coiled coil</keyword>
<protein>
    <submittedName>
        <fullName evidence="6">Virulence plasmid A protein</fullName>
    </submittedName>
</protein>
<feature type="domain" description="ABC toxin N-terminal" evidence="5">
    <location>
        <begin position="1515"/>
        <end position="1646"/>
    </location>
</feature>
<feature type="domain" description="Neuraminidase-like" evidence="4">
    <location>
        <begin position="1676"/>
        <end position="1836"/>
    </location>
</feature>
<name>A0A2P8D4F6_9BACT</name>
<sequence length="3510" mass="394727">MATLPKITGTVTLASVALSTKPQNPLGLTIDFVTPTTTSPDQSNWIGSAVVDAQGFFEVQLAHAPLQGAKIAYSIYKGTQLLLKSETAYQEGKPLTIVLDQQQFDYRIADDSRIDDTINYAVIKGHVTLGPENITAIPLNKDKVSVKAKKALFRDSVELGSTSIDAFGNYELKVPYRLLYPEVITSPPTKQTAIPNIMVDLCIDDLAIAGSEYLAMTENHIQVDLQLTDDVYFPQFYTEQAYLVNRLTQMTNLPVAQFYTIITEGPRAEVNSLVAASGLPAGRVRNMIAASDIANQLAITVELAYALVRWGAGSVEQCAQLDPEAVNEIITYSYGAHIITNQEDLGALYRALDDRKVNVTGADQSDDGDSLDYMLHAILNNRDQVKEFLQLNLDRDEKTVDMFWSEVSGRFGPATTTRLQRGLQLLAITGLQPQMTVALLNTGKDRALGDVLAEMSESAWFNYISDVCAQNGKLCIPQSIRGDVTDINNKEVKQAYAAQLRALSSDLFATAVNKNMLRNDPVFAAKFSNPEAMLQFLNNNADYDLRVDNAWDQGFGGNQQLKKDMLPLQNLSRLTGGQPEAVAALIKADIRSSGQIAAMQETEFVAGYATAFRSETLARQVYLKAVHTDMLVKQSYLQVMPGTYVDKVTKDWTRDVWVADKQASPPGNPTSPDLETLFGSLDFCSCSDCTSMYSPAAYYTDVLNFIKTRLGSSAAYDELLRRRPDLVHIDLSCKNSNMPMPYIDLVNEQLELMILRDIRLNVPGESNLFIPKSFQTSGTAKELEAYPEHTYKDTDGTYKPYKEYTKVYDKRLKKAVYPNNLPFDLALEESRVYLKHLGFSRYDLMDRYKPVDYLTTTAPDVLSDYNNMAEALGLSRNAADIITKTANPDFAVTSTWLFYGYATPGTWYNDLCSDLEGLLKRCNITYKELLQLLVTDFLNKESIINGQRPFAIVAKPGKPVDTCQVEDLMLEFRPASSPPEDGTAARIAFFDKLHRFIRLCRATGWTIYQLDQVLAALDACGLPAGCDINIEMLTCVARIKLWSDKFGFAPEHLCILVAKMSTRRYINFDSDAQELMPSVYDGFFRNKTVINPPDPNFDDPNAISGSAADNAGTVTAAFNITGEDYALIIGGSTSVNIQLLSMVYRYGILAKAYNYTIKELAMALAIAAPIFPTGTPAQSIALWDQVFQKLDKIKAMAIDIRELAYLLVNADLDGNFLPETATVQPFFENMRLELRNQVSNSSPAVTQDMLEKLVTQQFSAAFNINNKLSAYLLDHVFTIGGVALMDVLTTQAFIDSTDPVTSANTIPGLAFQDLYDAYYKFDKTVALSNRLRLSAEELICFQDHHTALQVPDFNTINTWNTGLPALLFNLNDWVQVRDKLNMKKDTFTEILLLSTGQDKDGNATDKDTLLGKVFLATLWAGPELVFLAGDNTTPGILNLSFTPAVPATNSFAKGATLLQLIAIMDASLRTGIVSSGTYRALQPSITVPVSQAVRKAAKAKYDNDAWLKVAKPLQDELRKKQRDALVAYILAHPDIVPGNNMKWKNENGLFAYLLIDVEMESCMKTSRIKQGISTLQLFLDRVILNIERVNGGTTLIAISAEMTEQWQTWRKWYRVWEANRKVFLYPENWIEPELRDNKTNLFKDLENQLLQDEITAPRVEAAYRLYLENLDEVARLEPVSAYHEVSPGRDVVHVFSRTDVYPQRYYYRKLEDNEWSAWERLNVDIKSDHVAPVMWNNRLYLFWLTFQKRTLSEEEIGKSRKDNVFNGRNGAYVWGEMLTQRGAAAGSVTNIVSDDKNDRFNQWDITLNWSSYLDHKWQKSDLSRDVMNIDINKVRINNDARQSYSNVPYAQSVMQVLTKRGEVPLDELFRNRLYLYTPYEAKDDSEGVTFNLLFPAGLDENAIGLHTFLWKGDNSRDPYVLRDNDRGHQIIAPIGTRFNKMKFEEDPTKDGKLMKDSYISKTDGYYSYSAGTYINNFPRAVRTTSSQVILNSTPFNRFRITARAANEGVHGLNPLDDKFFFEDERNTFYVERLQHTAILKTTTLQGVLVPTKTSLANTLTFTAARYNLKPEALPLAQKATLYKAPVTNIFTTETYKFNTFYHAQSPKFISTLNNGGVPALLTLANQSQTDTMRFSDNYKPSYLVSSKYPQNNVQFDFSDPYSIYNWEIFFHVPMLIAQGLSNNQQFEEAQKWYHYIFNPTSNTNINGATIATNQRFWKFYPFYVESATPAQTLSQLLIDIHNNVGSAVQQVRKWEKNPFNPHIIARMRLLAYMKNVLMKYLDNLVAWGDQLYRRDTIESINEATQLYILAANLLGDRPKEIPARVKKAIYTFQELLQNGPLDALSNAMVAIESFFAPNAAPSGSGIKYTDPKTREGMALFTLYFCLPKNDKLLAYWDTIADRLFKIRNCMNIDGVTRQLPLYEPPIDPALLVRATAMGVNINTVLDEVNGVNVPLYRFSYMLQKANELTNDVKGLGGALLAAIEKKDAEALSLLRSGQEIQLLEKIKLVKERQLSEAQTALEALRRTRENTQIKLTYYTTRPFKNANEEQHLSRLNSAMGFQIAQGVLETTAGIVSILPTIHAQLIASGASFGGLQLANVMRAASSALGIKVGMDNVKATMAVTTGGYERRRDDWVFQANTATKELQQLDQQILGAEIRVDIAQKELANQELQIENARAVDAYMRGKFSNVELYNWMTAQVATTYFQSYQLAYDLAKRAEWCYRYELPHAIPNAPSTGFIKFGYWDSLRKGLMSGERLQFDLRKMEASYMEENKREFELTKNVSLAQFGTEALLDLRRTGKCEVEIPEVLFDLDYPGHYMRRIKSVSISIPCIAGPYTTISCELRQTKSKYRKTAVLSNVSSYAENPDPWHNAGTGYDNNRFNYLETGSAIATSTAQNDSGIFELNFRDERYLPFEGTGAISKWELSLPEAYRQFDYESISDVIFHIKYTAKEGGDILKTGAVNNISNLFKTLDNTVLYRYFSLRHEFSNEWFRYSKAKKNEEPGATFGMKLRPEDFPQFCKGKKIEITGWYLQLNPKDNNLGLVVNGPEAGINEILLKGREGATVNLTAPNYIQVHEQGVELPLSWTFTCDHNTEELEDFYLMAHYKISDIAQPPFTDCSRTVILQDFNGNNVSGYPAGVFDRKGNYVGMADTKEQYASMWNNAPANLGFAVITPTAADASFLLVGDPQATILTLRAMAAFRFDFSGSKVLDSISAPENSYIDFGDGTVIFTKHNATLPENTSIYRVNAPDTPARFYVRGTSEFDQTYVMRNYSCAYKHDYKGTGPYKVSVMFNLDADYILDMDNMEDRPMTTSAANLRGYLPVNTRCLEFTSTQNASFNTLNKIKNRADVIPNLWRFALRSGANNTIPGVVDFGTWDFPEVRCLDFGMFHNNQAWLYTPVLIKDLIGTTNLPAKYPKLHTIGFMGNKYSPDLNLAIPNIRFGMFGNTHGYAPENVLPPGAVDQIMIQLDSVKNDTGGKLVFGSEQPTTPAGRTAMQSLQNKGMTITFI</sequence>